<feature type="compositionally biased region" description="Basic and acidic residues" evidence="1">
    <location>
        <begin position="73"/>
        <end position="96"/>
    </location>
</feature>
<keyword evidence="4" id="KW-1185">Reference proteome</keyword>
<proteinExistence type="predicted"/>
<feature type="domain" description="WKF" evidence="2">
    <location>
        <begin position="158"/>
        <end position="218"/>
    </location>
</feature>
<protein>
    <recommendedName>
        <fullName evidence="2">WKF domain-containing protein</fullName>
    </recommendedName>
</protein>
<dbReference type="AlphaFoldDB" id="A0AAV2RBT7"/>
<evidence type="ECO:0000313" key="3">
    <source>
        <dbReference type="EMBL" id="CAL4121163.1"/>
    </source>
</evidence>
<evidence type="ECO:0000259" key="2">
    <source>
        <dbReference type="Pfam" id="PF10180"/>
    </source>
</evidence>
<dbReference type="Pfam" id="PF10180">
    <property type="entry name" value="WKF"/>
    <property type="match status" value="1"/>
</dbReference>
<reference evidence="3 4" key="1">
    <citation type="submission" date="2024-05" db="EMBL/GenBank/DDBJ databases">
        <authorList>
            <person name="Wallberg A."/>
        </authorList>
    </citation>
    <scope>NUCLEOTIDE SEQUENCE [LARGE SCALE GENOMIC DNA]</scope>
</reference>
<sequence>MRKDIESKILERAHRVMKPMAPKAVESLPQESCDVPKKNKKKKKDIEKTTANETLLDNKVKNSEKKKKKDKKRSISEQTVKEFKETTNENESHEESFIEEQTPNKKIKPEDAEEASKIIESFKKESIKKKKKKDKSKKKIEQVNPEHGVKRASAAIVYLQKWDTDRINWKFEKLHQVWLLQNCLNVDRFPEDDFPPFLRYIAGMRGKAREEQIKTLNKVLTQNEEWLSIKEQTGKTDLELQEELKRNVTTPRMIERAQQILDILTKE</sequence>
<name>A0AAV2RBT7_MEGNR</name>
<comment type="caution">
    <text evidence="3">The sequence shown here is derived from an EMBL/GenBank/DDBJ whole genome shotgun (WGS) entry which is preliminary data.</text>
</comment>
<dbReference type="Proteomes" id="UP001497623">
    <property type="component" value="Unassembled WGS sequence"/>
</dbReference>
<feature type="compositionally biased region" description="Basic and acidic residues" evidence="1">
    <location>
        <begin position="44"/>
        <end position="63"/>
    </location>
</feature>
<gene>
    <name evidence="3" type="ORF">MNOR_LOCUS22334</name>
</gene>
<evidence type="ECO:0000256" key="1">
    <source>
        <dbReference type="SAM" id="MobiDB-lite"/>
    </source>
</evidence>
<dbReference type="InterPro" id="IPR019327">
    <property type="entry name" value="WKF"/>
</dbReference>
<feature type="region of interest" description="Disordered" evidence="1">
    <location>
        <begin position="11"/>
        <end position="113"/>
    </location>
</feature>
<dbReference type="PANTHER" id="PTHR22306:SF2">
    <property type="entry name" value="CHROMOSOME 7 OPEN READING FRAME 50"/>
    <property type="match status" value="1"/>
</dbReference>
<evidence type="ECO:0000313" key="4">
    <source>
        <dbReference type="Proteomes" id="UP001497623"/>
    </source>
</evidence>
<accession>A0AAV2RBT7</accession>
<dbReference type="PANTHER" id="PTHR22306">
    <property type="entry name" value="CHROMOSOME 7 OPEN READING FRAME 50"/>
    <property type="match status" value="1"/>
</dbReference>
<organism evidence="3 4">
    <name type="scientific">Meganyctiphanes norvegica</name>
    <name type="common">Northern krill</name>
    <name type="synonym">Thysanopoda norvegica</name>
    <dbReference type="NCBI Taxonomy" id="48144"/>
    <lineage>
        <taxon>Eukaryota</taxon>
        <taxon>Metazoa</taxon>
        <taxon>Ecdysozoa</taxon>
        <taxon>Arthropoda</taxon>
        <taxon>Crustacea</taxon>
        <taxon>Multicrustacea</taxon>
        <taxon>Malacostraca</taxon>
        <taxon>Eumalacostraca</taxon>
        <taxon>Eucarida</taxon>
        <taxon>Euphausiacea</taxon>
        <taxon>Euphausiidae</taxon>
        <taxon>Meganyctiphanes</taxon>
    </lineage>
</organism>
<dbReference type="EMBL" id="CAXKWB010018724">
    <property type="protein sequence ID" value="CAL4121163.1"/>
    <property type="molecule type" value="Genomic_DNA"/>
</dbReference>